<evidence type="ECO:0000313" key="1">
    <source>
        <dbReference type="EMBL" id="KAJ5241718.1"/>
    </source>
</evidence>
<reference evidence="1" key="1">
    <citation type="submission" date="2022-11" db="EMBL/GenBank/DDBJ databases">
        <authorList>
            <person name="Petersen C."/>
        </authorList>
    </citation>
    <scope>NUCLEOTIDE SEQUENCE</scope>
    <source>
        <strain evidence="1">IBT 23319</strain>
    </source>
</reference>
<reference evidence="1" key="2">
    <citation type="journal article" date="2023" name="IMA Fungus">
        <title>Comparative genomic study of the Penicillium genus elucidates a diverse pangenome and 15 lateral gene transfer events.</title>
        <authorList>
            <person name="Petersen C."/>
            <person name="Sorensen T."/>
            <person name="Nielsen M.R."/>
            <person name="Sondergaard T.E."/>
            <person name="Sorensen J.L."/>
            <person name="Fitzpatrick D.A."/>
            <person name="Frisvad J.C."/>
            <person name="Nielsen K.L."/>
        </authorList>
    </citation>
    <scope>NUCLEOTIDE SEQUENCE</scope>
    <source>
        <strain evidence="1">IBT 23319</strain>
    </source>
</reference>
<dbReference type="PANTHER" id="PTHR48419">
    <property type="entry name" value="SULFOTRANSFERASE DOMAIN-CONTAINING PROTEIN"/>
    <property type="match status" value="1"/>
</dbReference>
<dbReference type="InterPro" id="IPR027417">
    <property type="entry name" value="P-loop_NTPase"/>
</dbReference>
<sequence length="332" mass="37781">MTRTSEPPLLIITFPRSASNLLMRILSLPDQPNVVAEESGGYFFLPALRHIRDARLLERLPAEWSDQELVAMRQVFQACYHKFQDLVDAAEAEGKRAVIKEHAPFLICPQVQANFVHEGQQLHTPMKVDIGKPNCNPLAAGVPGNDTVLPDEVLLRCLPAFLIRHPALAFPSYYRMMLSSQGGDHQKLARKMNDLAAICTLRWTRTLYDWYTSAWEGQKSPVILDAADIVEQPELTRHFCDIIGLDPSKIQFEWKAVDQEKLAQHPLWLHTRATLMTSSGITPGKTFRGVTIEEEEVKWRTEFGDTVATKLLQWVQGAMADYEYLFNRRLTL</sequence>
<dbReference type="Proteomes" id="UP001147733">
    <property type="component" value="Unassembled WGS sequence"/>
</dbReference>
<dbReference type="Gene3D" id="3.40.50.300">
    <property type="entry name" value="P-loop containing nucleotide triphosphate hydrolases"/>
    <property type="match status" value="1"/>
</dbReference>
<dbReference type="GeneID" id="81378132"/>
<organism evidence="1 2">
    <name type="scientific">Penicillium citrinum</name>
    <dbReference type="NCBI Taxonomy" id="5077"/>
    <lineage>
        <taxon>Eukaryota</taxon>
        <taxon>Fungi</taxon>
        <taxon>Dikarya</taxon>
        <taxon>Ascomycota</taxon>
        <taxon>Pezizomycotina</taxon>
        <taxon>Eurotiomycetes</taxon>
        <taxon>Eurotiomycetidae</taxon>
        <taxon>Eurotiales</taxon>
        <taxon>Aspergillaceae</taxon>
        <taxon>Penicillium</taxon>
    </lineage>
</organism>
<accession>A0A9W9TUI0</accession>
<evidence type="ECO:0000313" key="2">
    <source>
        <dbReference type="Proteomes" id="UP001147733"/>
    </source>
</evidence>
<dbReference type="PANTHER" id="PTHR48419:SF1">
    <property type="entry name" value="SULFOTRANSFERASE DOMAIN-CONTAINING PROTEIN"/>
    <property type="match status" value="1"/>
</dbReference>
<dbReference type="AlphaFoldDB" id="A0A9W9TUI0"/>
<dbReference type="EMBL" id="JAPQKT010000001">
    <property type="protein sequence ID" value="KAJ5241718.1"/>
    <property type="molecule type" value="Genomic_DNA"/>
</dbReference>
<dbReference type="InterPro" id="IPR053226">
    <property type="entry name" value="Pyrrolopyrazine_biosynth_F"/>
</dbReference>
<dbReference type="SUPFAM" id="SSF52540">
    <property type="entry name" value="P-loop containing nucleoside triphosphate hydrolases"/>
    <property type="match status" value="1"/>
</dbReference>
<protein>
    <submittedName>
        <fullName evidence="1">Uncharacterized protein</fullName>
    </submittedName>
</protein>
<comment type="caution">
    <text evidence="1">The sequence shown here is derived from an EMBL/GenBank/DDBJ whole genome shotgun (WGS) entry which is preliminary data.</text>
</comment>
<proteinExistence type="predicted"/>
<dbReference type="RefSeq" id="XP_056504722.1">
    <property type="nucleotide sequence ID" value="XM_056638965.1"/>
</dbReference>
<keyword evidence="2" id="KW-1185">Reference proteome</keyword>
<gene>
    <name evidence="1" type="ORF">N7469_000045</name>
</gene>
<dbReference type="OrthoDB" id="3650366at2759"/>
<name>A0A9W9TUI0_PENCI</name>